<dbReference type="InterPro" id="IPR035919">
    <property type="entry name" value="EAL_sf"/>
</dbReference>
<feature type="domain" description="EAL" evidence="3">
    <location>
        <begin position="469"/>
        <end position="724"/>
    </location>
</feature>
<feature type="transmembrane region" description="Helical" evidence="2">
    <location>
        <begin position="131"/>
        <end position="150"/>
    </location>
</feature>
<dbReference type="PROSITE" id="PS50887">
    <property type="entry name" value="GGDEF"/>
    <property type="match status" value="1"/>
</dbReference>
<feature type="region of interest" description="Disordered" evidence="1">
    <location>
        <begin position="211"/>
        <end position="269"/>
    </location>
</feature>
<evidence type="ECO:0000259" key="3">
    <source>
        <dbReference type="PROSITE" id="PS50883"/>
    </source>
</evidence>
<protein>
    <submittedName>
        <fullName evidence="5">Diguanylate phosphodiesterase</fullName>
    </submittedName>
</protein>
<accession>A0A103E268</accession>
<dbReference type="PROSITE" id="PS50883">
    <property type="entry name" value="EAL"/>
    <property type="match status" value="1"/>
</dbReference>
<dbReference type="PANTHER" id="PTHR33121:SF23">
    <property type="entry name" value="CYCLIC DI-GMP PHOSPHODIESTERASE PDEB"/>
    <property type="match status" value="1"/>
</dbReference>
<sequence>MASLPSRLSDGLSMLRTGLAGASVLAAAATVLLGTALLPGKYAPRAQGATCVAHAAAPIDTDGDADARSASTVSAAMVPAVWVDGAACGSSAAGPVQAVDSILGQPAGGMDAALSTQSYWDMIYSTFREGALIALALGAIGSLALVRLSALRVRRLAVFIDKAERACGGGAKVVAERLACVRWQNPAMKRPVGVFAPASYRNKPAVAGLRPAAQNAAAQQAGTSRASRGDGRGRGDAPGATAVRAPAAPNISNMSSVASGSRDGSHNDANRFGRVRVLKRFVKDHEFMQRFAWQALHDPLTGLPNRAEFERHVDAALADEQRGSIALLFLDLDRFRIINDTCGYAAGDAMLATIAARLVARAAPGDIVARLGGDEFCVLLAARDEAAANGAAEHLRASIDGFVFVWEGQPFSVTVSVGVALIDATGRARRVEEAVRLAGIACDVAKERGRNRVQRADPLDRELAHHVSDVSWCTRVRHALEYDDFCLYVQPIVDTAGHIDAGPQRASRAELLLRMGSLGEHGDVASPGRFIRAAERYGLVTDIDRWVVRTALDRLARTTQRRFSEYAINLSGMSIGDERFLDYVCEQFVRTGVSPELICFEITETAAIANLPDALHFMNELKAIGCRFALDDFGAGVASLSYLKQLPVEYLKIDGSFVANIASDAASLDIVASINDIGHAMNCKTVAEYVDSEVTLQKLTALGVDYAQGYYIGRPMPWCESVRP</sequence>
<feature type="compositionally biased region" description="Low complexity" evidence="1">
    <location>
        <begin position="237"/>
        <end position="249"/>
    </location>
</feature>
<keyword evidence="2" id="KW-0812">Transmembrane</keyword>
<dbReference type="NCBIfam" id="TIGR00254">
    <property type="entry name" value="GGDEF"/>
    <property type="match status" value="1"/>
</dbReference>
<keyword evidence="2" id="KW-0472">Membrane</keyword>
<dbReference type="CDD" id="cd01949">
    <property type="entry name" value="GGDEF"/>
    <property type="match status" value="1"/>
</dbReference>
<name>A0A103E268_9BURK</name>
<evidence type="ECO:0000256" key="1">
    <source>
        <dbReference type="SAM" id="MobiDB-lite"/>
    </source>
</evidence>
<comment type="caution">
    <text evidence="5">The sequence shown here is derived from an EMBL/GenBank/DDBJ whole genome shotgun (WGS) entry which is preliminary data.</text>
</comment>
<evidence type="ECO:0000313" key="5">
    <source>
        <dbReference type="EMBL" id="KVE26998.1"/>
    </source>
</evidence>
<dbReference type="SMART" id="SM00267">
    <property type="entry name" value="GGDEF"/>
    <property type="match status" value="1"/>
</dbReference>
<dbReference type="InterPro" id="IPR050706">
    <property type="entry name" value="Cyclic-di-GMP_PDE-like"/>
</dbReference>
<feature type="domain" description="GGDEF" evidence="4">
    <location>
        <begin position="323"/>
        <end position="458"/>
    </location>
</feature>
<dbReference type="SUPFAM" id="SSF55073">
    <property type="entry name" value="Nucleotide cyclase"/>
    <property type="match status" value="1"/>
</dbReference>
<dbReference type="Pfam" id="PF00563">
    <property type="entry name" value="EAL"/>
    <property type="match status" value="1"/>
</dbReference>
<evidence type="ECO:0000313" key="6">
    <source>
        <dbReference type="Proteomes" id="UP000062788"/>
    </source>
</evidence>
<dbReference type="Gene3D" id="3.30.70.270">
    <property type="match status" value="1"/>
</dbReference>
<dbReference type="GO" id="GO:0071111">
    <property type="term" value="F:cyclic-guanylate-specific phosphodiesterase activity"/>
    <property type="evidence" value="ECO:0007669"/>
    <property type="project" value="InterPro"/>
</dbReference>
<dbReference type="AlphaFoldDB" id="A0A103E268"/>
<evidence type="ECO:0000259" key="4">
    <source>
        <dbReference type="PROSITE" id="PS50887"/>
    </source>
</evidence>
<dbReference type="Gene3D" id="3.20.20.450">
    <property type="entry name" value="EAL domain"/>
    <property type="match status" value="1"/>
</dbReference>
<keyword evidence="2" id="KW-1133">Transmembrane helix</keyword>
<dbReference type="CDD" id="cd01948">
    <property type="entry name" value="EAL"/>
    <property type="match status" value="1"/>
</dbReference>
<dbReference type="OrthoDB" id="9813903at2"/>
<dbReference type="InterPro" id="IPR000160">
    <property type="entry name" value="GGDEF_dom"/>
</dbReference>
<dbReference type="PANTHER" id="PTHR33121">
    <property type="entry name" value="CYCLIC DI-GMP PHOSPHODIESTERASE PDEF"/>
    <property type="match status" value="1"/>
</dbReference>
<dbReference type="Pfam" id="PF00990">
    <property type="entry name" value="GGDEF"/>
    <property type="match status" value="1"/>
</dbReference>
<dbReference type="SUPFAM" id="SSF141868">
    <property type="entry name" value="EAL domain-like"/>
    <property type="match status" value="1"/>
</dbReference>
<dbReference type="InterPro" id="IPR029787">
    <property type="entry name" value="Nucleotide_cyclase"/>
</dbReference>
<dbReference type="InterPro" id="IPR043128">
    <property type="entry name" value="Rev_trsase/Diguanyl_cyclase"/>
</dbReference>
<organism evidence="5 6">
    <name type="scientific">Burkholderia singularis</name>
    <dbReference type="NCBI Taxonomy" id="1503053"/>
    <lineage>
        <taxon>Bacteria</taxon>
        <taxon>Pseudomonadati</taxon>
        <taxon>Pseudomonadota</taxon>
        <taxon>Betaproteobacteria</taxon>
        <taxon>Burkholderiales</taxon>
        <taxon>Burkholderiaceae</taxon>
        <taxon>Burkholderia</taxon>
        <taxon>pseudomallei group</taxon>
    </lineage>
</organism>
<reference evidence="5 6" key="1">
    <citation type="submission" date="2015-11" db="EMBL/GenBank/DDBJ databases">
        <title>Expanding the genomic diversity of Burkholderia species for the development of highly accurate diagnostics.</title>
        <authorList>
            <person name="Sahl J."/>
            <person name="Keim P."/>
            <person name="Wagner D."/>
        </authorList>
    </citation>
    <scope>NUCLEOTIDE SEQUENCE [LARGE SCALE GENOMIC DNA]</scope>
    <source>
        <strain evidence="5 6">TSV85</strain>
    </source>
</reference>
<feature type="compositionally biased region" description="Low complexity" evidence="1">
    <location>
        <begin position="212"/>
        <end position="226"/>
    </location>
</feature>
<dbReference type="SMART" id="SM00052">
    <property type="entry name" value="EAL"/>
    <property type="match status" value="1"/>
</dbReference>
<dbReference type="EMBL" id="LOWA01000032">
    <property type="protein sequence ID" value="KVE26998.1"/>
    <property type="molecule type" value="Genomic_DNA"/>
</dbReference>
<dbReference type="Proteomes" id="UP000062788">
    <property type="component" value="Unassembled WGS sequence"/>
</dbReference>
<proteinExistence type="predicted"/>
<keyword evidence="6" id="KW-1185">Reference proteome</keyword>
<dbReference type="InterPro" id="IPR001633">
    <property type="entry name" value="EAL_dom"/>
</dbReference>
<feature type="compositionally biased region" description="Polar residues" evidence="1">
    <location>
        <begin position="250"/>
        <end position="259"/>
    </location>
</feature>
<evidence type="ECO:0000256" key="2">
    <source>
        <dbReference type="SAM" id="Phobius"/>
    </source>
</evidence>
<dbReference type="RefSeq" id="WP_059517830.1">
    <property type="nucleotide sequence ID" value="NZ_LOWA01000032.1"/>
</dbReference>
<gene>
    <name evidence="5" type="ORF">WS67_15675</name>
</gene>
<feature type="transmembrane region" description="Helical" evidence="2">
    <location>
        <begin position="20"/>
        <end position="38"/>
    </location>
</feature>